<dbReference type="EMBL" id="JACOMF010000008">
    <property type="protein sequence ID" value="MBC4015584.1"/>
    <property type="molecule type" value="Genomic_DNA"/>
</dbReference>
<sequence>MYETIERPADGYRFIPAVFQYSGGVSALPGHRIERARFAEPVPMAEGFARIAAYLTAIGRPLTAFCACELRSPGQFTEAGFREFNLGYAKVLGEWGILAAGPNPVARSNVCPELAPPAAPGFHAFSYTIPDADAAPSFVNAGSGESTEGKGSYAEKTIALGDLSPAGLRRKAAFVLGEMERRMEALGGAWSMATAVQVYSVHDIHPFLGNEIVRRGAGRHGVTWHFCRPPVIDLEYEMDVRGLPLERVLPG</sequence>
<evidence type="ECO:0000313" key="2">
    <source>
        <dbReference type="Proteomes" id="UP000600101"/>
    </source>
</evidence>
<evidence type="ECO:0000313" key="1">
    <source>
        <dbReference type="EMBL" id="MBC4015584.1"/>
    </source>
</evidence>
<comment type="caution">
    <text evidence="1">The sequence shown here is derived from an EMBL/GenBank/DDBJ whole genome shotgun (WGS) entry which is preliminary data.</text>
</comment>
<reference evidence="1" key="1">
    <citation type="submission" date="2020-08" db="EMBL/GenBank/DDBJ databases">
        <authorList>
            <person name="Hu Y."/>
            <person name="Nguyen S.V."/>
            <person name="Li F."/>
            <person name="Fanning S."/>
        </authorList>
    </citation>
    <scope>NUCLEOTIDE SEQUENCE</scope>
    <source>
        <strain evidence="1">SYSU D8009</strain>
    </source>
</reference>
<accession>A0A9X0QX44</accession>
<dbReference type="RefSeq" id="WP_186770353.1">
    <property type="nucleotide sequence ID" value="NZ_JACOMF010000008.1"/>
</dbReference>
<proteinExistence type="predicted"/>
<name>A0A9X0QX44_9PROT</name>
<dbReference type="AlphaFoldDB" id="A0A9X0QX44"/>
<evidence type="ECO:0008006" key="3">
    <source>
        <dbReference type="Google" id="ProtNLM"/>
    </source>
</evidence>
<organism evidence="1 2">
    <name type="scientific">Siccirubricoccus deserti</name>
    <dbReference type="NCBI Taxonomy" id="2013562"/>
    <lineage>
        <taxon>Bacteria</taxon>
        <taxon>Pseudomonadati</taxon>
        <taxon>Pseudomonadota</taxon>
        <taxon>Alphaproteobacteria</taxon>
        <taxon>Acetobacterales</taxon>
        <taxon>Roseomonadaceae</taxon>
        <taxon>Siccirubricoccus</taxon>
    </lineage>
</organism>
<dbReference type="Proteomes" id="UP000600101">
    <property type="component" value="Unassembled WGS sequence"/>
</dbReference>
<protein>
    <recommendedName>
        <fullName evidence="3">RidA family protein</fullName>
    </recommendedName>
</protein>
<gene>
    <name evidence="1" type="ORF">H7965_09610</name>
</gene>
<keyword evidence="2" id="KW-1185">Reference proteome</keyword>